<accession>A0A8W8MIP1</accession>
<protein>
    <submittedName>
        <fullName evidence="1">Uncharacterized protein</fullName>
    </submittedName>
</protein>
<organism evidence="1 2">
    <name type="scientific">Magallana gigas</name>
    <name type="common">Pacific oyster</name>
    <name type="synonym">Crassostrea gigas</name>
    <dbReference type="NCBI Taxonomy" id="29159"/>
    <lineage>
        <taxon>Eukaryota</taxon>
        <taxon>Metazoa</taxon>
        <taxon>Spiralia</taxon>
        <taxon>Lophotrochozoa</taxon>
        <taxon>Mollusca</taxon>
        <taxon>Bivalvia</taxon>
        <taxon>Autobranchia</taxon>
        <taxon>Pteriomorphia</taxon>
        <taxon>Ostreida</taxon>
        <taxon>Ostreoidea</taxon>
        <taxon>Ostreidae</taxon>
        <taxon>Magallana</taxon>
    </lineage>
</organism>
<dbReference type="Proteomes" id="UP000005408">
    <property type="component" value="Unassembled WGS sequence"/>
</dbReference>
<dbReference type="AlphaFoldDB" id="A0A8W8MIP1"/>
<keyword evidence="2" id="KW-1185">Reference proteome</keyword>
<evidence type="ECO:0000313" key="2">
    <source>
        <dbReference type="Proteomes" id="UP000005408"/>
    </source>
</evidence>
<sequence length="241" mass="27589">MKFAVKNMISSKKRKQNLRVYMLHQFTMRTIKSRFDSSGRSIKYYMPAIVQGEGAVRNVSSFKKSTIESLIPGKKYKILNATSHPTFGIELKADSVIMDTSFELTEEEKKSEMIFLILKPTTWLTHRHWLTAHDCRLARLVRREWCPPVRKEGRCSCPWTVGLLSLPSGPYECTELQETFEGVVESVSFVSNLIEINDMMLTISKDNLAKIFPGRQFSAVQVTGLKRNGEICEIDVKKAKM</sequence>
<dbReference type="EnsemblMetazoa" id="G33058.1">
    <property type="protein sequence ID" value="G33058.1:cds"/>
    <property type="gene ID" value="G33058"/>
</dbReference>
<reference evidence="1" key="1">
    <citation type="submission" date="2022-08" db="UniProtKB">
        <authorList>
            <consortium name="EnsemblMetazoa"/>
        </authorList>
    </citation>
    <scope>IDENTIFICATION</scope>
    <source>
        <strain evidence="1">05x7-T-G4-1.051#20</strain>
    </source>
</reference>
<proteinExistence type="predicted"/>
<evidence type="ECO:0000313" key="1">
    <source>
        <dbReference type="EnsemblMetazoa" id="G33058.1:cds"/>
    </source>
</evidence>
<name>A0A8W8MIP1_MAGGI</name>